<comment type="caution">
    <text evidence="1">The sequence shown here is derived from an EMBL/GenBank/DDBJ whole genome shotgun (WGS) entry which is preliminary data.</text>
</comment>
<evidence type="ECO:0008006" key="3">
    <source>
        <dbReference type="Google" id="ProtNLM"/>
    </source>
</evidence>
<evidence type="ECO:0000313" key="2">
    <source>
        <dbReference type="Proteomes" id="UP000603317"/>
    </source>
</evidence>
<dbReference type="EMBL" id="BMID01000001">
    <property type="protein sequence ID" value="GFZ98716.1"/>
    <property type="molecule type" value="Genomic_DNA"/>
</dbReference>
<dbReference type="Proteomes" id="UP000603317">
    <property type="component" value="Unassembled WGS sequence"/>
</dbReference>
<organism evidence="1 2">
    <name type="scientific">Blastomonas marina</name>
    <dbReference type="NCBI Taxonomy" id="1867408"/>
    <lineage>
        <taxon>Bacteria</taxon>
        <taxon>Pseudomonadati</taxon>
        <taxon>Pseudomonadota</taxon>
        <taxon>Alphaproteobacteria</taxon>
        <taxon>Sphingomonadales</taxon>
        <taxon>Sphingomonadaceae</taxon>
        <taxon>Blastomonas</taxon>
    </lineage>
</organism>
<accession>A0ABQ1F3Z3</accession>
<evidence type="ECO:0000313" key="1">
    <source>
        <dbReference type="EMBL" id="GFZ98716.1"/>
    </source>
</evidence>
<reference evidence="2" key="1">
    <citation type="journal article" date="2019" name="Int. J. Syst. Evol. Microbiol.">
        <title>The Global Catalogue of Microorganisms (GCM) 10K type strain sequencing project: providing services to taxonomists for standard genome sequencing and annotation.</title>
        <authorList>
            <consortium name="The Broad Institute Genomics Platform"/>
            <consortium name="The Broad Institute Genome Sequencing Center for Infectious Disease"/>
            <person name="Wu L."/>
            <person name="Ma J."/>
        </authorList>
    </citation>
    <scope>NUCLEOTIDE SEQUENCE [LARGE SCALE GENOMIC DNA]</scope>
    <source>
        <strain evidence="2">CGMCC 1.15297</strain>
    </source>
</reference>
<protein>
    <recommendedName>
        <fullName evidence="3">PD-(D/E)XK motif protein</fullName>
    </recommendedName>
</protein>
<sequence>MLEAWESLSPPAESGARNVLLADSGHPLDFRIGQDSRGQYVFLLDADRPAGGIPKLPKVMGISIELEEPKAGRVRLVLGLQDKADLQIFSHMCAGLMLATRSNAATRSSEGFVRTLEELHRWHEMLKRRQDRRLTRSERIGLVGELLFLRDELLPRMGLIAGLHAWTGHERHEQDFVVGSTIFEVKTQVVTADRMISVSSEDQLDPRQGRILICNQGIAPAPEGAAGSCTLNSIAKELADLAKATGGGASDLLGIGYLGAGYEPHPEYEEETWTRVDRALYEVRDDFPRIERGELRPGVEQVRYRIRASDCQPYARDIEATFEELIDG</sequence>
<dbReference type="Pfam" id="PF14390">
    <property type="entry name" value="DUF4420"/>
    <property type="match status" value="1"/>
</dbReference>
<keyword evidence="2" id="KW-1185">Reference proteome</keyword>
<gene>
    <name evidence="1" type="ORF">GCM10010923_03670</name>
</gene>
<name>A0ABQ1F3Z3_9SPHN</name>
<dbReference type="RefSeq" id="WP_188641080.1">
    <property type="nucleotide sequence ID" value="NZ_BMID01000001.1"/>
</dbReference>
<dbReference type="InterPro" id="IPR025534">
    <property type="entry name" value="DUF4420"/>
</dbReference>
<proteinExistence type="predicted"/>